<accession>A0A6G0XEC6</accession>
<dbReference type="AlphaFoldDB" id="A0A6G0XEC6"/>
<reference evidence="1 2" key="1">
    <citation type="submission" date="2019-07" db="EMBL/GenBank/DDBJ databases">
        <title>Genomics analysis of Aphanomyces spp. identifies a new class of oomycete effector associated with host adaptation.</title>
        <authorList>
            <person name="Gaulin E."/>
        </authorList>
    </citation>
    <scope>NUCLEOTIDE SEQUENCE [LARGE SCALE GENOMIC DNA]</scope>
    <source>
        <strain evidence="1 2">ATCC 201684</strain>
    </source>
</reference>
<dbReference type="EMBL" id="VJMJ01000073">
    <property type="protein sequence ID" value="KAF0738517.1"/>
    <property type="molecule type" value="Genomic_DNA"/>
</dbReference>
<keyword evidence="2" id="KW-1185">Reference proteome</keyword>
<sequence>MCTNADYTTPPTITLNRWRTKLPPSSYFPPRGDDSSNVALQQKAGQLDLMVLPIPLVKSVHRASLSCQPPRACIHRASRKRLAIHTSGHLSASMRLDLEVEVGPITFRFCIVSVGLL</sequence>
<dbReference type="Proteomes" id="UP000481153">
    <property type="component" value="Unassembled WGS sequence"/>
</dbReference>
<protein>
    <submittedName>
        <fullName evidence="1">Uncharacterized protein</fullName>
    </submittedName>
</protein>
<name>A0A6G0XEC6_9STRA</name>
<comment type="caution">
    <text evidence="1">The sequence shown here is derived from an EMBL/GenBank/DDBJ whole genome shotgun (WGS) entry which is preliminary data.</text>
</comment>
<evidence type="ECO:0000313" key="1">
    <source>
        <dbReference type="EMBL" id="KAF0738517.1"/>
    </source>
</evidence>
<organism evidence="1 2">
    <name type="scientific">Aphanomyces euteiches</name>
    <dbReference type="NCBI Taxonomy" id="100861"/>
    <lineage>
        <taxon>Eukaryota</taxon>
        <taxon>Sar</taxon>
        <taxon>Stramenopiles</taxon>
        <taxon>Oomycota</taxon>
        <taxon>Saprolegniomycetes</taxon>
        <taxon>Saprolegniales</taxon>
        <taxon>Verrucalvaceae</taxon>
        <taxon>Aphanomyces</taxon>
    </lineage>
</organism>
<proteinExistence type="predicted"/>
<evidence type="ECO:0000313" key="2">
    <source>
        <dbReference type="Proteomes" id="UP000481153"/>
    </source>
</evidence>
<gene>
    <name evidence="1" type="ORF">Ae201684_005629</name>
</gene>